<sequence>MVMNESKKFRRLALWVKIRRWGITVVIVILVVLAAMPVAYKLTQMRAAKVSNEIMLNMEMDNDLMAPNIEVSDQYLGNTSVMEGQVISHRYKDIEGYRIPWSPVIQDYSWLNVGGGDALSNATDQSATALYDRVTEQKIPMFFNARATRPNLKATHDLRKVAATKGAVAEMALTFKQPLTYQQVRAKLPAKVHPQWYWIGVSGTADPTSMDNNLLGYNAKNLAHPERLSQDNYRGFYRELVKAGKTASGMSYDGFNIYKYAGQYAKRYPKGSQAKFAGVIVTGNSEDFQSLIKANWIYASSAGFFRQRSVIK</sequence>
<dbReference type="Proteomes" id="UP000051176">
    <property type="component" value="Unassembled WGS sequence"/>
</dbReference>
<evidence type="ECO:0000313" key="5">
    <source>
        <dbReference type="Proteomes" id="UP000051176"/>
    </source>
</evidence>
<evidence type="ECO:0000313" key="4">
    <source>
        <dbReference type="EMBL" id="KRK37543.1"/>
    </source>
</evidence>
<comment type="caution">
    <text evidence="4">The sequence shown here is derived from an EMBL/GenBank/DDBJ whole genome shotgun (WGS) entry which is preliminary data.</text>
</comment>
<evidence type="ECO:0000259" key="2">
    <source>
        <dbReference type="Pfam" id="PF13791"/>
    </source>
</evidence>
<dbReference type="Pfam" id="PF13791">
    <property type="entry name" value="Sigma_reg_C"/>
    <property type="match status" value="1"/>
</dbReference>
<feature type="domain" description="Sigma factor regulator C-terminal" evidence="2">
    <location>
        <begin position="165"/>
        <end position="302"/>
    </location>
</feature>
<dbReference type="PATRIC" id="fig|1267003.4.peg.182"/>
<dbReference type="EMBL" id="AZCZ01000010">
    <property type="protein sequence ID" value="KRK37543.1"/>
    <property type="molecule type" value="Genomic_DNA"/>
</dbReference>
<feature type="domain" description="Sigma factor regulator N-terminal" evidence="3">
    <location>
        <begin position="24"/>
        <end position="99"/>
    </location>
</feature>
<keyword evidence="5" id="KW-1185">Reference proteome</keyword>
<feature type="transmembrane region" description="Helical" evidence="1">
    <location>
        <begin position="21"/>
        <end position="40"/>
    </location>
</feature>
<name>A0A0R1H4G0_9LACO</name>
<proteinExistence type="predicted"/>
<accession>A0A0R1H4G0</accession>
<dbReference type="InterPro" id="IPR029101">
    <property type="entry name" value="Sigma_reg_N"/>
</dbReference>
<keyword evidence="1" id="KW-0812">Transmembrane</keyword>
<dbReference type="Pfam" id="PF13800">
    <property type="entry name" value="Sigma_reg_N"/>
    <property type="match status" value="1"/>
</dbReference>
<dbReference type="OrthoDB" id="1730160at2"/>
<dbReference type="eggNOG" id="ENOG502ZCKK">
    <property type="taxonomic scope" value="Bacteria"/>
</dbReference>
<evidence type="ECO:0000256" key="1">
    <source>
        <dbReference type="SAM" id="Phobius"/>
    </source>
</evidence>
<dbReference type="STRING" id="357278.IV61_GL001423"/>
<reference evidence="4 5" key="1">
    <citation type="journal article" date="2015" name="Genome Announc.">
        <title>Expanding the biotechnology potential of lactobacilli through comparative genomics of 213 strains and associated genera.</title>
        <authorList>
            <person name="Sun Z."/>
            <person name="Harris H.M."/>
            <person name="McCann A."/>
            <person name="Guo C."/>
            <person name="Argimon S."/>
            <person name="Zhang W."/>
            <person name="Yang X."/>
            <person name="Jeffery I.B."/>
            <person name="Cooney J.C."/>
            <person name="Kagawa T.F."/>
            <person name="Liu W."/>
            <person name="Song Y."/>
            <person name="Salvetti E."/>
            <person name="Wrobel A."/>
            <person name="Rasinkangas P."/>
            <person name="Parkhill J."/>
            <person name="Rea M.C."/>
            <person name="O'Sullivan O."/>
            <person name="Ritari J."/>
            <person name="Douillard F.P."/>
            <person name="Paul Ross R."/>
            <person name="Yang R."/>
            <person name="Briner A.E."/>
            <person name="Felis G.E."/>
            <person name="de Vos W.M."/>
            <person name="Barrangou R."/>
            <person name="Klaenhammer T.R."/>
            <person name="Caufield P.W."/>
            <person name="Cui Y."/>
            <person name="Zhang H."/>
            <person name="O'Toole P.W."/>
        </authorList>
    </citation>
    <scope>NUCLEOTIDE SEQUENCE [LARGE SCALE GENOMIC DNA]</scope>
    <source>
        <strain evidence="4 5">ATCC 53295</strain>
    </source>
</reference>
<protein>
    <recommendedName>
        <fullName evidence="6">ECF-type sigma factor negative effector</fullName>
    </recommendedName>
</protein>
<organism evidence="4 5">
    <name type="scientific">Levilactobacillus parabrevis ATCC 53295</name>
    <dbReference type="NCBI Taxonomy" id="1267003"/>
    <lineage>
        <taxon>Bacteria</taxon>
        <taxon>Bacillati</taxon>
        <taxon>Bacillota</taxon>
        <taxon>Bacilli</taxon>
        <taxon>Lactobacillales</taxon>
        <taxon>Lactobacillaceae</taxon>
        <taxon>Levilactobacillus</taxon>
    </lineage>
</organism>
<evidence type="ECO:0000259" key="3">
    <source>
        <dbReference type="Pfam" id="PF13800"/>
    </source>
</evidence>
<gene>
    <name evidence="4" type="ORF">FD07_GL000182</name>
</gene>
<dbReference type="AlphaFoldDB" id="A0A0R1H4G0"/>
<keyword evidence="1" id="KW-1133">Transmembrane helix</keyword>
<dbReference type="InterPro" id="IPR025672">
    <property type="entry name" value="Sigma_reg_C_dom"/>
</dbReference>
<evidence type="ECO:0008006" key="6">
    <source>
        <dbReference type="Google" id="ProtNLM"/>
    </source>
</evidence>
<keyword evidence="1" id="KW-0472">Membrane</keyword>